<dbReference type="PIRSF" id="PIRSF028763">
    <property type="entry name" value="RNA_pol_Rpc34"/>
    <property type="match status" value="1"/>
</dbReference>
<evidence type="ECO:0000256" key="4">
    <source>
        <dbReference type="ARBA" id="ARBA00023163"/>
    </source>
</evidence>
<dbReference type="GO" id="GO:0005654">
    <property type="term" value="C:nucleoplasm"/>
    <property type="evidence" value="ECO:0007669"/>
    <property type="project" value="UniProtKB-ARBA"/>
</dbReference>
<comment type="caution">
    <text evidence="7">The sequence shown here is derived from an EMBL/GenBank/DDBJ whole genome shotgun (WGS) entry which is preliminary data.</text>
</comment>
<dbReference type="AlphaFoldDB" id="A0A9P1I6P3"/>
<dbReference type="GO" id="GO:0005666">
    <property type="term" value="C:RNA polymerase III complex"/>
    <property type="evidence" value="ECO:0007669"/>
    <property type="project" value="UniProtKB-UniRule"/>
</dbReference>
<dbReference type="GO" id="GO:0006383">
    <property type="term" value="P:transcription by RNA polymerase III"/>
    <property type="evidence" value="ECO:0007669"/>
    <property type="project" value="UniProtKB-UniRule"/>
</dbReference>
<sequence>MAQIKQELINPGEAEQQVLQIVEAAADGIDMDALTALTAALQPIERQNAINGLLGSKKLTIQQAPGGVLRLKVNTGQQIGGTPEEQAIYSLIEESKTRGIWIRELRDGTGLNQLQLRKTLRSLENKKLIKTIKAVGTTKKCYILFGLEPDMSLTGGTFYSDQQLDSELINTLISVSGSYANSRRKHAIDSNPNDIQLQREASYIRPQEIADFISEKRVLNVPLSVEDLEKILDVAVLDGTIERRADGKIRACPPRVSASPLVSVPCAVCPVVEDCRPGYSISPETCQYMKQWLDGL</sequence>
<evidence type="ECO:0000256" key="6">
    <source>
        <dbReference type="PIRNR" id="PIRNR028763"/>
    </source>
</evidence>
<evidence type="ECO:0000256" key="3">
    <source>
        <dbReference type="ARBA" id="ARBA00022478"/>
    </source>
</evidence>
<dbReference type="Proteomes" id="UP001152747">
    <property type="component" value="Unassembled WGS sequence"/>
</dbReference>
<evidence type="ECO:0000256" key="2">
    <source>
        <dbReference type="ARBA" id="ARBA00011038"/>
    </source>
</evidence>
<dbReference type="Pfam" id="PF05158">
    <property type="entry name" value="RNA_pol_Rpc34"/>
    <property type="match status" value="1"/>
</dbReference>
<dbReference type="InterPro" id="IPR007832">
    <property type="entry name" value="RNA_pol_Rpc34"/>
</dbReference>
<reference evidence="7" key="1">
    <citation type="submission" date="2022-11" db="EMBL/GenBank/DDBJ databases">
        <authorList>
            <person name="Kikuchi T."/>
        </authorList>
    </citation>
    <scope>NUCLEOTIDE SEQUENCE</scope>
    <source>
        <strain evidence="7">PS1010</strain>
    </source>
</reference>
<comment type="function">
    <text evidence="6">DNA-dependent RNA polymerase catalyzes the transcription of DNA into RNA using the four ribonucleoside triphosphates as substrates. Specific peripheric component of RNA polymerase III which synthesizes small RNAs, such as 5S rRNA and tRNAs.</text>
</comment>
<proteinExistence type="inferred from homology"/>
<accession>A0A9P1I6P3</accession>
<gene>
    <name evidence="7" type="ORF">CAMP_LOCUS1929</name>
</gene>
<keyword evidence="4 6" id="KW-0804">Transcription</keyword>
<evidence type="ECO:0000313" key="8">
    <source>
        <dbReference type="Proteomes" id="UP001152747"/>
    </source>
</evidence>
<keyword evidence="3 6" id="KW-0240">DNA-directed RNA polymerase</keyword>
<keyword evidence="8" id="KW-1185">Reference proteome</keyword>
<dbReference type="EMBL" id="CANHGI010000001">
    <property type="protein sequence ID" value="CAI5439292.1"/>
    <property type="molecule type" value="Genomic_DNA"/>
</dbReference>
<comment type="similarity">
    <text evidence="2 6">Belongs to the eukaryotic RPC34/RPC39 RNA polymerase subunit family.</text>
</comment>
<dbReference type="InterPro" id="IPR036388">
    <property type="entry name" value="WH-like_DNA-bd_sf"/>
</dbReference>
<evidence type="ECO:0000256" key="5">
    <source>
        <dbReference type="ARBA" id="ARBA00023242"/>
    </source>
</evidence>
<comment type="subcellular location">
    <subcellularLocation>
        <location evidence="1 6">Nucleus</location>
    </subcellularLocation>
</comment>
<name>A0A9P1I6P3_9PELO</name>
<dbReference type="SUPFAM" id="SSF46785">
    <property type="entry name" value="Winged helix' DNA-binding domain"/>
    <property type="match status" value="1"/>
</dbReference>
<dbReference type="InterPro" id="IPR016049">
    <property type="entry name" value="RNA_pol_Rpc34-like"/>
</dbReference>
<dbReference type="OrthoDB" id="613763at2759"/>
<evidence type="ECO:0000256" key="1">
    <source>
        <dbReference type="ARBA" id="ARBA00004123"/>
    </source>
</evidence>
<dbReference type="GO" id="GO:0005737">
    <property type="term" value="C:cytoplasm"/>
    <property type="evidence" value="ECO:0007669"/>
    <property type="project" value="UniProtKB-ARBA"/>
</dbReference>
<keyword evidence="5 6" id="KW-0539">Nucleus</keyword>
<protein>
    <recommendedName>
        <fullName evidence="6">DNA-directed RNA polymerase III subunit RPC6</fullName>
        <shortName evidence="6">RNA polymerase III subunit C6</shortName>
    </recommendedName>
</protein>
<dbReference type="InterPro" id="IPR036390">
    <property type="entry name" value="WH_DNA-bd_sf"/>
</dbReference>
<organism evidence="7 8">
    <name type="scientific">Caenorhabditis angaria</name>
    <dbReference type="NCBI Taxonomy" id="860376"/>
    <lineage>
        <taxon>Eukaryota</taxon>
        <taxon>Metazoa</taxon>
        <taxon>Ecdysozoa</taxon>
        <taxon>Nematoda</taxon>
        <taxon>Chromadorea</taxon>
        <taxon>Rhabditida</taxon>
        <taxon>Rhabditina</taxon>
        <taxon>Rhabditomorpha</taxon>
        <taxon>Rhabditoidea</taxon>
        <taxon>Rhabditidae</taxon>
        <taxon>Peloderinae</taxon>
        <taxon>Caenorhabditis</taxon>
    </lineage>
</organism>
<dbReference type="PANTHER" id="PTHR12780">
    <property type="entry name" value="RNA POLYMERASE III DNA DIRECTED , 39KD SUBUNIT-RELATED"/>
    <property type="match status" value="1"/>
</dbReference>
<evidence type="ECO:0000313" key="7">
    <source>
        <dbReference type="EMBL" id="CAI5439292.1"/>
    </source>
</evidence>
<dbReference type="FunFam" id="1.10.10.10:FF:000116">
    <property type="entry name" value="DNA-directed RNA polymerase III subunit RPC6"/>
    <property type="match status" value="1"/>
</dbReference>
<dbReference type="Gene3D" id="1.10.10.10">
    <property type="entry name" value="Winged helix-like DNA-binding domain superfamily/Winged helix DNA-binding domain"/>
    <property type="match status" value="2"/>
</dbReference>